<evidence type="ECO:0000313" key="4">
    <source>
        <dbReference type="Proteomes" id="UP000030765"/>
    </source>
</evidence>
<gene>
    <name evidence="2" type="ORF">ZHAS_00015800</name>
</gene>
<dbReference type="Proteomes" id="UP000030765">
    <property type="component" value="Unassembled WGS sequence"/>
</dbReference>
<reference evidence="3" key="2">
    <citation type="submission" date="2020-05" db="UniProtKB">
        <authorList>
            <consortium name="EnsemblMetazoa"/>
        </authorList>
    </citation>
    <scope>IDENTIFICATION</scope>
</reference>
<dbReference type="EMBL" id="ATLV01022522">
    <property type="status" value="NOT_ANNOTATED_CDS"/>
    <property type="molecule type" value="Genomic_DNA"/>
</dbReference>
<dbReference type="EMBL" id="KE525333">
    <property type="protein sequence ID" value="KFB47733.1"/>
    <property type="molecule type" value="Genomic_DNA"/>
</dbReference>
<organism evidence="2">
    <name type="scientific">Anopheles sinensis</name>
    <name type="common">Mosquito</name>
    <dbReference type="NCBI Taxonomy" id="74873"/>
    <lineage>
        <taxon>Eukaryota</taxon>
        <taxon>Metazoa</taxon>
        <taxon>Ecdysozoa</taxon>
        <taxon>Arthropoda</taxon>
        <taxon>Hexapoda</taxon>
        <taxon>Insecta</taxon>
        <taxon>Pterygota</taxon>
        <taxon>Neoptera</taxon>
        <taxon>Endopterygota</taxon>
        <taxon>Diptera</taxon>
        <taxon>Nematocera</taxon>
        <taxon>Culicoidea</taxon>
        <taxon>Culicidae</taxon>
        <taxon>Anophelinae</taxon>
        <taxon>Anopheles</taxon>
    </lineage>
</organism>
<keyword evidence="4" id="KW-1185">Reference proteome</keyword>
<evidence type="ECO:0000256" key="1">
    <source>
        <dbReference type="SAM" id="MobiDB-lite"/>
    </source>
</evidence>
<proteinExistence type="predicted"/>
<accession>A0A084WBY9</accession>
<sequence>MFARHLQSKDPGLSISPEYIGKTSVTSEPKAKKHKSVTPRSECELMHMRSPPVEVEEFAIKPRRRWKWSFAEGNTRGNDGANKHQPRAAFGQTATNWRVVFVSRADCEEAFGEDGPFPFPSRFSLGMAAIPPTAADPNFNKY</sequence>
<evidence type="ECO:0000313" key="3">
    <source>
        <dbReference type="EnsemblMetazoa" id="ASIC015800-PA"/>
    </source>
</evidence>
<evidence type="ECO:0000313" key="2">
    <source>
        <dbReference type="EMBL" id="KFB47733.1"/>
    </source>
</evidence>
<dbReference type="EnsemblMetazoa" id="ASIC015800-RA">
    <property type="protein sequence ID" value="ASIC015800-PA"/>
    <property type="gene ID" value="ASIC015800"/>
</dbReference>
<dbReference type="VEuPathDB" id="VectorBase:ASIC015800"/>
<protein>
    <submittedName>
        <fullName evidence="2 3">DNA polymerase III subunit delta</fullName>
    </submittedName>
</protein>
<reference evidence="2 4" key="1">
    <citation type="journal article" date="2014" name="BMC Genomics">
        <title>Genome sequence of Anopheles sinensis provides insight into genetics basis of mosquito competence for malaria parasites.</title>
        <authorList>
            <person name="Zhou D."/>
            <person name="Zhang D."/>
            <person name="Ding G."/>
            <person name="Shi L."/>
            <person name="Hou Q."/>
            <person name="Ye Y."/>
            <person name="Xu Y."/>
            <person name="Zhou H."/>
            <person name="Xiong C."/>
            <person name="Li S."/>
            <person name="Yu J."/>
            <person name="Hong S."/>
            <person name="Yu X."/>
            <person name="Zou P."/>
            <person name="Chen C."/>
            <person name="Chang X."/>
            <person name="Wang W."/>
            <person name="Lv Y."/>
            <person name="Sun Y."/>
            <person name="Ma L."/>
            <person name="Shen B."/>
            <person name="Zhu C."/>
        </authorList>
    </citation>
    <scope>NUCLEOTIDE SEQUENCE [LARGE SCALE GENOMIC DNA]</scope>
</reference>
<dbReference type="AlphaFoldDB" id="A0A084WBY9"/>
<name>A0A084WBY9_ANOSI</name>
<feature type="region of interest" description="Disordered" evidence="1">
    <location>
        <begin position="1"/>
        <end position="42"/>
    </location>
</feature>